<dbReference type="NCBIfam" id="NF038134">
    <property type="entry name" value="choice_anch_M"/>
    <property type="match status" value="1"/>
</dbReference>
<dbReference type="InterPro" id="IPR022435">
    <property type="entry name" value="Surface-anchored_actinobac"/>
</dbReference>
<keyword evidence="1" id="KW-0732">Signal</keyword>
<name>A0A3A9YID2_9ACTN</name>
<protein>
    <recommendedName>
        <fullName evidence="4">Surface-anchored protein</fullName>
    </recommendedName>
</protein>
<evidence type="ECO:0000313" key="3">
    <source>
        <dbReference type="Proteomes" id="UP000275865"/>
    </source>
</evidence>
<evidence type="ECO:0008006" key="4">
    <source>
        <dbReference type="Google" id="ProtNLM"/>
    </source>
</evidence>
<dbReference type="Proteomes" id="UP000275865">
    <property type="component" value="Unassembled WGS sequence"/>
</dbReference>
<dbReference type="AlphaFoldDB" id="A0A3A9YID2"/>
<dbReference type="EMBL" id="RAZT01000001">
    <property type="protein sequence ID" value="RKN36603.1"/>
    <property type="molecule type" value="Genomic_DNA"/>
</dbReference>
<feature type="chain" id="PRO_5017205103" description="Surface-anchored protein" evidence="1">
    <location>
        <begin position="31"/>
        <end position="217"/>
    </location>
</feature>
<organism evidence="2 3">
    <name type="scientific">Micromonospora musae</name>
    <dbReference type="NCBI Taxonomy" id="1894970"/>
    <lineage>
        <taxon>Bacteria</taxon>
        <taxon>Bacillati</taxon>
        <taxon>Actinomycetota</taxon>
        <taxon>Actinomycetes</taxon>
        <taxon>Micromonosporales</taxon>
        <taxon>Micromonosporaceae</taxon>
        <taxon>Micromonospora</taxon>
    </lineage>
</organism>
<dbReference type="PROSITE" id="PS51318">
    <property type="entry name" value="TAT"/>
    <property type="match status" value="1"/>
</dbReference>
<sequence length="217" mass="22055">MSAVRTRNQLLAGLALTVALLAGASAPAVAAPIVLSSGHVDVIDVDYTGGALTVDLLDGTGTTDVERNPADVVLQVPSAARLTVPAGGAWSFLGSGGQAWVLPQASTAGLLWAGWNTTDVPSGVLQNNRVSFRLTNVTGPAGFSIYTVSGGTPTVLFDSGNGLPGTLNVNRNTHAHVNWGFDAAGTYTVTFEVTGTRAGDGSTISSGAKTWTFEVLA</sequence>
<accession>A0A3A9YID2</accession>
<comment type="caution">
    <text evidence="2">The sequence shown here is derived from an EMBL/GenBank/DDBJ whole genome shotgun (WGS) entry which is preliminary data.</text>
</comment>
<reference evidence="2 3" key="1">
    <citation type="submission" date="2018-09" db="EMBL/GenBank/DDBJ databases">
        <title>Micromonospora sp. nov. MS1-9, isolated from a root of Musa sp.</title>
        <authorList>
            <person name="Kuncharoen N."/>
            <person name="Kudo T."/>
            <person name="Ohkuma M."/>
            <person name="Yuki M."/>
            <person name="Tanasupawat S."/>
        </authorList>
    </citation>
    <scope>NUCLEOTIDE SEQUENCE [LARGE SCALE GENOMIC DNA]</scope>
    <source>
        <strain evidence="2 3">MS1-9</strain>
    </source>
</reference>
<dbReference type="NCBIfam" id="TIGR03769">
    <property type="entry name" value="P_ac_wall_RPT"/>
    <property type="match status" value="1"/>
</dbReference>
<proteinExistence type="predicted"/>
<gene>
    <name evidence="2" type="ORF">D7044_02965</name>
</gene>
<feature type="signal peptide" evidence="1">
    <location>
        <begin position="1"/>
        <end position="30"/>
    </location>
</feature>
<dbReference type="InterPro" id="IPR006311">
    <property type="entry name" value="TAT_signal"/>
</dbReference>
<evidence type="ECO:0000313" key="2">
    <source>
        <dbReference type="EMBL" id="RKN36603.1"/>
    </source>
</evidence>
<evidence type="ECO:0000256" key="1">
    <source>
        <dbReference type="SAM" id="SignalP"/>
    </source>
</evidence>